<dbReference type="InterPro" id="IPR001110">
    <property type="entry name" value="UPF0012_CS"/>
</dbReference>
<dbReference type="CDD" id="cd07197">
    <property type="entry name" value="nitrilase"/>
    <property type="match status" value="1"/>
</dbReference>
<evidence type="ECO:0000313" key="4">
    <source>
        <dbReference type="EMBL" id="CAB3801569.1"/>
    </source>
</evidence>
<dbReference type="PANTHER" id="PTHR43674:SF2">
    <property type="entry name" value="BETA-UREIDOPROPIONASE"/>
    <property type="match status" value="1"/>
</dbReference>
<dbReference type="EC" id="3.5.1.100" evidence="4"/>
<keyword evidence="5" id="KW-1185">Reference proteome</keyword>
<dbReference type="EMBL" id="CADIKL010000035">
    <property type="protein sequence ID" value="CAB3801569.1"/>
    <property type="molecule type" value="Genomic_DNA"/>
</dbReference>
<organism evidence="4 5">
    <name type="scientific">Paraburkholderia caffeinitolerans</name>
    <dbReference type="NCBI Taxonomy" id="1723730"/>
    <lineage>
        <taxon>Bacteria</taxon>
        <taxon>Pseudomonadati</taxon>
        <taxon>Pseudomonadota</taxon>
        <taxon>Betaproteobacteria</taxon>
        <taxon>Burkholderiales</taxon>
        <taxon>Burkholderiaceae</taxon>
        <taxon>Paraburkholderia</taxon>
    </lineage>
</organism>
<gene>
    <name evidence="4" type="primary">ramA_2</name>
    <name evidence="4" type="ORF">LMG28688_05381</name>
</gene>
<dbReference type="Gene3D" id="3.60.110.10">
    <property type="entry name" value="Carbon-nitrogen hydrolase"/>
    <property type="match status" value="1"/>
</dbReference>
<dbReference type="GO" id="GO:0016811">
    <property type="term" value="F:hydrolase activity, acting on carbon-nitrogen (but not peptide) bonds, in linear amides"/>
    <property type="evidence" value="ECO:0007669"/>
    <property type="project" value="TreeGrafter"/>
</dbReference>
<dbReference type="AlphaFoldDB" id="A0A6J5GLI8"/>
<protein>
    <submittedName>
        <fullName evidence="4">(R)-stereoselective amidase</fullName>
        <ecNumber evidence="4">3.5.1.100</ecNumber>
    </submittedName>
</protein>
<evidence type="ECO:0000256" key="2">
    <source>
        <dbReference type="ARBA" id="ARBA00022801"/>
    </source>
</evidence>
<proteinExistence type="inferred from homology"/>
<dbReference type="InterPro" id="IPR036526">
    <property type="entry name" value="C-N_Hydrolase_sf"/>
</dbReference>
<sequence>MSAKINVSLVQFNPASLQAAENGLRMCEFAQAEAKQGANLIVFPELSNTGYVEPLVAGQPISDGVGGTLHPGEFAQRLQAAAATVDGPLIEQLRGIAERYKTHIVAGLALRDATQRGVLYNSSALIGPDGLFSVYHKIHLWHCEKLYFTPGRRIDVFDTALGKLGMQVCYDIRFPEITRIMSLKGATIVTSVWAAPFPVGKALADGDIFRHRAYTRATENGIFFLSCNRVGVQAGHEFLGRSLVAAPNGDILAAADNTEETVVRAQLDPALVDEYRCIAPVWLDRRPDVYEEAMADL</sequence>
<feature type="domain" description="CN hydrolase" evidence="3">
    <location>
        <begin position="5"/>
        <end position="269"/>
    </location>
</feature>
<accession>A0A6J5GLI8</accession>
<dbReference type="PROSITE" id="PS50263">
    <property type="entry name" value="CN_HYDROLASE"/>
    <property type="match status" value="1"/>
</dbReference>
<keyword evidence="2 4" id="KW-0378">Hydrolase</keyword>
<dbReference type="Proteomes" id="UP000494119">
    <property type="component" value="Unassembled WGS sequence"/>
</dbReference>
<dbReference type="Pfam" id="PF00795">
    <property type="entry name" value="CN_hydrolase"/>
    <property type="match status" value="1"/>
</dbReference>
<evidence type="ECO:0000256" key="1">
    <source>
        <dbReference type="ARBA" id="ARBA00010613"/>
    </source>
</evidence>
<evidence type="ECO:0000313" key="5">
    <source>
        <dbReference type="Proteomes" id="UP000494119"/>
    </source>
</evidence>
<comment type="similarity">
    <text evidence="1">Belongs to the carbon-nitrogen hydrolase superfamily. NIT1/NIT2 family.</text>
</comment>
<dbReference type="InterPro" id="IPR003010">
    <property type="entry name" value="C-N_Hydrolase"/>
</dbReference>
<reference evidence="4 5" key="1">
    <citation type="submission" date="2020-04" db="EMBL/GenBank/DDBJ databases">
        <authorList>
            <person name="De Canck E."/>
        </authorList>
    </citation>
    <scope>NUCLEOTIDE SEQUENCE [LARGE SCALE GENOMIC DNA]</scope>
    <source>
        <strain evidence="4 5">LMG 28688</strain>
    </source>
</reference>
<evidence type="ECO:0000259" key="3">
    <source>
        <dbReference type="PROSITE" id="PS50263"/>
    </source>
</evidence>
<dbReference type="SUPFAM" id="SSF56317">
    <property type="entry name" value="Carbon-nitrogen hydrolase"/>
    <property type="match status" value="1"/>
</dbReference>
<name>A0A6J5GLI8_9BURK</name>
<dbReference type="PROSITE" id="PS01227">
    <property type="entry name" value="UPF0012"/>
    <property type="match status" value="1"/>
</dbReference>
<dbReference type="PANTHER" id="PTHR43674">
    <property type="entry name" value="NITRILASE C965.09-RELATED"/>
    <property type="match status" value="1"/>
</dbReference>
<dbReference type="RefSeq" id="WP_175197277.1">
    <property type="nucleotide sequence ID" value="NZ_CADIKL010000035.1"/>
</dbReference>
<dbReference type="InterPro" id="IPR050345">
    <property type="entry name" value="Aliph_Amidase/BUP"/>
</dbReference>